<comment type="caution">
    <text evidence="1">The sequence shown here is derived from an EMBL/GenBank/DDBJ whole genome shotgun (WGS) entry which is preliminary data.</text>
</comment>
<gene>
    <name evidence="1" type="ORF">THFILI_11735</name>
</gene>
<dbReference type="STRING" id="276.THFILI_11735"/>
<dbReference type="OrthoDB" id="1551139at2"/>
<evidence type="ECO:0008006" key="3">
    <source>
        <dbReference type="Google" id="ProtNLM"/>
    </source>
</evidence>
<dbReference type="RefSeq" id="WP_038062301.1">
    <property type="nucleotide sequence ID" value="NZ_JPSL02000040.1"/>
</dbReference>
<dbReference type="EMBL" id="JPSL02000040">
    <property type="protein sequence ID" value="KGQ22523.1"/>
    <property type="molecule type" value="Genomic_DNA"/>
</dbReference>
<protein>
    <recommendedName>
        <fullName evidence="3">Phenylacetic acid degradation b</fullName>
    </recommendedName>
</protein>
<evidence type="ECO:0000313" key="1">
    <source>
        <dbReference type="EMBL" id="KGQ22523.1"/>
    </source>
</evidence>
<reference evidence="1 2" key="1">
    <citation type="journal article" date="2015" name="Genome Announc.">
        <title>Draft Genome Sequence of the Thermophile Thermus filiformis ATCC 43280, Producer of Carotenoid-(Di)glucoside-Branched Fatty Acid (Di)esters and Source of Hyperthermostable Enzymes of Biotechnological Interest.</title>
        <authorList>
            <person name="Mandelli F."/>
            <person name="Oliveira Ramires B."/>
            <person name="Couger M.B."/>
            <person name="Paixao D.A."/>
            <person name="Camilo C.M."/>
            <person name="Polikarpov I."/>
            <person name="Prade R."/>
            <person name="Riano-Pachon D.M."/>
            <person name="Squina F.M."/>
        </authorList>
    </citation>
    <scope>NUCLEOTIDE SEQUENCE [LARGE SCALE GENOMIC DNA]</scope>
    <source>
        <strain evidence="1 2">ATCC 43280</strain>
    </source>
</reference>
<organism evidence="1 2">
    <name type="scientific">Thermus filiformis</name>
    <dbReference type="NCBI Taxonomy" id="276"/>
    <lineage>
        <taxon>Bacteria</taxon>
        <taxon>Thermotogati</taxon>
        <taxon>Deinococcota</taxon>
        <taxon>Deinococci</taxon>
        <taxon>Thermales</taxon>
        <taxon>Thermaceae</taxon>
        <taxon>Thermus</taxon>
    </lineage>
</organism>
<proteinExistence type="predicted"/>
<accession>A0A0A2WRT3</accession>
<evidence type="ECO:0000313" key="2">
    <source>
        <dbReference type="Proteomes" id="UP000030364"/>
    </source>
</evidence>
<dbReference type="InterPro" id="IPR038693">
    <property type="entry name" value="PaaB_sf"/>
</dbReference>
<keyword evidence="2" id="KW-1185">Reference proteome</keyword>
<dbReference type="PATRIC" id="fig|276.5.peg.658"/>
<dbReference type="Proteomes" id="UP000030364">
    <property type="component" value="Unassembled WGS sequence"/>
</dbReference>
<dbReference type="Gene3D" id="3.10.20.520">
    <property type="entry name" value="Phenylacetic acid degradation B"/>
    <property type="match status" value="1"/>
</dbReference>
<dbReference type="AlphaFoldDB" id="A0A0A2WRT3"/>
<name>A0A0A2WRT3_THEFI</name>
<sequence length="64" mass="7801">MGPGEYYEVFARYEPEEPLRHIGTVRARTPKDAEVFAYTLYDEWKWREMLVVPRKELVWLKKPE</sequence>